<protein>
    <submittedName>
        <fullName evidence="1">Plasmid replication initiator protein TrfA</fullName>
    </submittedName>
</protein>
<dbReference type="EMBL" id="CAJZAF010000003">
    <property type="protein sequence ID" value="CAG9165805.1"/>
    <property type="molecule type" value="Genomic_DNA"/>
</dbReference>
<reference evidence="1 2" key="1">
    <citation type="submission" date="2021-08" db="EMBL/GenBank/DDBJ databases">
        <authorList>
            <person name="Peeters C."/>
        </authorList>
    </citation>
    <scope>NUCLEOTIDE SEQUENCE [LARGE SCALE GENOMIC DNA]</scope>
    <source>
        <strain evidence="1 2">LMG 23994</strain>
    </source>
</reference>
<proteinExistence type="predicted"/>
<keyword evidence="2" id="KW-1185">Reference proteome</keyword>
<evidence type="ECO:0000313" key="1">
    <source>
        <dbReference type="EMBL" id="CAG9165805.1"/>
    </source>
</evidence>
<accession>A0ABM8WEP8</accession>
<organism evidence="1 2">
    <name type="scientific">Cupriavidus pinatubonensis</name>
    <dbReference type="NCBI Taxonomy" id="248026"/>
    <lineage>
        <taxon>Bacteria</taxon>
        <taxon>Pseudomonadati</taxon>
        <taxon>Pseudomonadota</taxon>
        <taxon>Betaproteobacteria</taxon>
        <taxon>Burkholderiales</taxon>
        <taxon>Burkholderiaceae</taxon>
        <taxon>Cupriavidus</taxon>
    </lineage>
</organism>
<dbReference type="Pfam" id="PF07042">
    <property type="entry name" value="TrfA"/>
    <property type="match status" value="1"/>
</dbReference>
<dbReference type="RefSeq" id="WP_224000017.1">
    <property type="nucleotide sequence ID" value="NZ_CAJZAF010000003.1"/>
</dbReference>
<gene>
    <name evidence="1" type="primary">trfA_1</name>
    <name evidence="1" type="ORF">LMG23994_00822</name>
</gene>
<comment type="caution">
    <text evidence="1">The sequence shown here is derived from an EMBL/GenBank/DDBJ whole genome shotgun (WGS) entry which is preliminary data.</text>
</comment>
<sequence>MAGTPTTKKDPLAAMRSDAGTLDFDRVHLVHQEQLPMWPEDDRAFPNSMARSAIFAAVTGPHPREFYKQPKVLASLSNYVVTYQGAELRQDDLTVFSTLLHLARQTKLGHPVRFTAYSMLKELGWSINSDEYAHLRECCERLQFTSLKITTNKGAGGYAGSLIAEFHWKDDSGNKLDEWYVVLAPTIAAMFGPETYTLQSWSVRKKIGGRSPLAQWLHFFLGSHDEPIPISVGKYHELSGSKSKNLDDFRRRLKAALQKLIDVGFLKSFRIAEDLVHVEKDPKYRSKGGRLKLA</sequence>
<dbReference type="Proteomes" id="UP000701702">
    <property type="component" value="Unassembled WGS sequence"/>
</dbReference>
<evidence type="ECO:0000313" key="2">
    <source>
        <dbReference type="Proteomes" id="UP000701702"/>
    </source>
</evidence>
<name>A0ABM8WEP8_9BURK</name>
<dbReference type="InterPro" id="IPR010751">
    <property type="entry name" value="TrfA"/>
</dbReference>